<feature type="region of interest" description="Disordered" evidence="2">
    <location>
        <begin position="368"/>
        <end position="578"/>
    </location>
</feature>
<dbReference type="GO" id="GO:0045727">
    <property type="term" value="P:positive regulation of translation"/>
    <property type="evidence" value="ECO:0007669"/>
    <property type="project" value="TreeGrafter"/>
</dbReference>
<feature type="non-terminal residue" evidence="4">
    <location>
        <position position="1"/>
    </location>
</feature>
<evidence type="ECO:0000313" key="4">
    <source>
        <dbReference type="EMBL" id="CAI8015358.1"/>
    </source>
</evidence>
<feature type="compositionally biased region" description="Basic and acidic residues" evidence="2">
    <location>
        <begin position="480"/>
        <end position="521"/>
    </location>
</feature>
<feature type="domain" description="Synaptic functional regulator FMRP KH0" evidence="3">
    <location>
        <begin position="126"/>
        <end position="203"/>
    </location>
</feature>
<dbReference type="AlphaFoldDB" id="A0AA35RPJ1"/>
<dbReference type="GO" id="GO:0043488">
    <property type="term" value="P:regulation of mRNA stability"/>
    <property type="evidence" value="ECO:0007669"/>
    <property type="project" value="TreeGrafter"/>
</dbReference>
<dbReference type="InterPro" id="IPR036612">
    <property type="entry name" value="KH_dom_type_1_sf"/>
</dbReference>
<feature type="compositionally biased region" description="Acidic residues" evidence="2">
    <location>
        <begin position="546"/>
        <end position="556"/>
    </location>
</feature>
<evidence type="ECO:0000259" key="3">
    <source>
        <dbReference type="Pfam" id="PF17904"/>
    </source>
</evidence>
<proteinExistence type="predicted"/>
<feature type="compositionally biased region" description="Gly residues" evidence="2">
    <location>
        <begin position="418"/>
        <end position="432"/>
    </location>
</feature>
<feature type="compositionally biased region" description="Basic and acidic residues" evidence="2">
    <location>
        <begin position="557"/>
        <end position="571"/>
    </location>
</feature>
<dbReference type="Gene3D" id="3.30.1370.10">
    <property type="entry name" value="K Homology domain, type 1"/>
    <property type="match status" value="2"/>
</dbReference>
<dbReference type="GO" id="GO:0003730">
    <property type="term" value="F:mRNA 3'-UTR binding"/>
    <property type="evidence" value="ECO:0007669"/>
    <property type="project" value="TreeGrafter"/>
</dbReference>
<dbReference type="Pfam" id="PF17904">
    <property type="entry name" value="KH_9"/>
    <property type="match status" value="1"/>
</dbReference>
<evidence type="ECO:0000256" key="1">
    <source>
        <dbReference type="PROSITE-ProRule" id="PRU00117"/>
    </source>
</evidence>
<dbReference type="GO" id="GO:0005634">
    <property type="term" value="C:nucleus"/>
    <property type="evidence" value="ECO:0007669"/>
    <property type="project" value="TreeGrafter"/>
</dbReference>
<accession>A0AA35RPJ1</accession>
<dbReference type="GO" id="GO:0099577">
    <property type="term" value="P:regulation of translation at presynapse, modulating synaptic transmission"/>
    <property type="evidence" value="ECO:0007669"/>
    <property type="project" value="TreeGrafter"/>
</dbReference>
<dbReference type="CDD" id="cd22426">
    <property type="entry name" value="KH_I_FMR1_FXR_rpt2"/>
    <property type="match status" value="1"/>
</dbReference>
<evidence type="ECO:0000313" key="5">
    <source>
        <dbReference type="Proteomes" id="UP001174909"/>
    </source>
</evidence>
<feature type="region of interest" description="Disordered" evidence="2">
    <location>
        <begin position="307"/>
        <end position="331"/>
    </location>
</feature>
<evidence type="ECO:0000256" key="2">
    <source>
        <dbReference type="SAM" id="MobiDB-lite"/>
    </source>
</evidence>
<dbReference type="InterPro" id="IPR040148">
    <property type="entry name" value="FMR1"/>
</dbReference>
<reference evidence="4" key="1">
    <citation type="submission" date="2023-03" db="EMBL/GenBank/DDBJ databases">
        <authorList>
            <person name="Steffen K."/>
            <person name="Cardenas P."/>
        </authorList>
    </citation>
    <scope>NUCLEOTIDE SEQUENCE</scope>
</reference>
<dbReference type="Proteomes" id="UP001174909">
    <property type="component" value="Unassembled WGS sequence"/>
</dbReference>
<feature type="compositionally biased region" description="Low complexity" evidence="2">
    <location>
        <begin position="315"/>
        <end position="329"/>
    </location>
</feature>
<keyword evidence="1" id="KW-0694">RNA-binding</keyword>
<gene>
    <name evidence="4" type="ORF">GBAR_LOCUS9515</name>
</gene>
<dbReference type="GO" id="GO:0048513">
    <property type="term" value="P:animal organ development"/>
    <property type="evidence" value="ECO:0007669"/>
    <property type="project" value="TreeGrafter"/>
</dbReference>
<keyword evidence="5" id="KW-1185">Reference proteome</keyword>
<dbReference type="EMBL" id="CASHTH010001436">
    <property type="protein sequence ID" value="CAI8015358.1"/>
    <property type="molecule type" value="Genomic_DNA"/>
</dbReference>
<dbReference type="GO" id="GO:0051028">
    <property type="term" value="P:mRNA transport"/>
    <property type="evidence" value="ECO:0007669"/>
    <property type="project" value="TreeGrafter"/>
</dbReference>
<feature type="compositionally biased region" description="Basic and acidic residues" evidence="2">
    <location>
        <begin position="448"/>
        <end position="459"/>
    </location>
</feature>
<dbReference type="PANTHER" id="PTHR10603:SF7">
    <property type="entry name" value="FRAGILE X MESSENGER RIBONUCLEOPROTEIN 1 HOMOLOG"/>
    <property type="match status" value="1"/>
</dbReference>
<dbReference type="GO" id="GO:0045182">
    <property type="term" value="F:translation regulator activity"/>
    <property type="evidence" value="ECO:0007669"/>
    <property type="project" value="TreeGrafter"/>
</dbReference>
<organism evidence="4 5">
    <name type="scientific">Geodia barretti</name>
    <name type="common">Barrett's horny sponge</name>
    <dbReference type="NCBI Taxonomy" id="519541"/>
    <lineage>
        <taxon>Eukaryota</taxon>
        <taxon>Metazoa</taxon>
        <taxon>Porifera</taxon>
        <taxon>Demospongiae</taxon>
        <taxon>Heteroscleromorpha</taxon>
        <taxon>Tetractinellida</taxon>
        <taxon>Astrophorina</taxon>
        <taxon>Geodiidae</taxon>
        <taxon>Geodia</taxon>
    </lineage>
</organism>
<dbReference type="GO" id="GO:0010494">
    <property type="term" value="C:cytoplasmic stress granule"/>
    <property type="evidence" value="ECO:0007669"/>
    <property type="project" value="TreeGrafter"/>
</dbReference>
<dbReference type="PROSITE" id="PS50084">
    <property type="entry name" value="KH_TYPE_1"/>
    <property type="match status" value="1"/>
</dbReference>
<protein>
    <submittedName>
        <fullName evidence="4">Synaptic functional regulator FMR1</fullName>
    </submittedName>
</protein>
<dbReference type="Gene3D" id="2.30.30.140">
    <property type="match status" value="2"/>
</dbReference>
<dbReference type="PANTHER" id="PTHR10603">
    <property type="entry name" value="FRAGILE X MENTAL RETARDATION SYNDROME-RELATED PROTEIN"/>
    <property type="match status" value="1"/>
</dbReference>
<sequence>EVEVVFPQICGAFYKATIVDLQVEEQKALLSFEDNWKTDSWAELDHIRFLPDIPTSSFIQPGSKVEALLPHQDNEPPGWWNGTLLKSKGELHVVEFQSGNEKYQDIVDQDKIRPPNNKEPLSKCQFVSREYSVPEDLQSFCDKPAIHENFRKRIGAVCVHYSMDKGSLVVQASSEESMDKASLLIDMHLRDLRTHKQLMDRADAVAQRQQRRQLDSGVYEQQIHVVSDLVGLAIGRDGHNVNEVRKLDGILSVEFEDYNQMFRVRAKTPEVLTKAKELLEIVRKTVMIPKNLAEILEKSGVNNIRVLGDDESSSKESASSSSESSPSSEVPFDFIGRKAAVENAVLMLEYHLDHLKNLETILQSREFDAQSTDEPPTYYPAPHRPFRRGGRRGGEERGRGVESWGGRGGEERGRAGESWGGRRGGVESWGGRGGEERGRGGESWGGRGVERWGEERGRGVEQWGGRGGEERGNWGGRGNWGEREGGGRGGGRWRERGRDFGRKRDEEERHTSESGYADHTHSSAPTQDTVAAGNEDEIYQSSEESNSVEEEEEEEVEQRNGQDHSDGEKASEQNSHLF</sequence>
<comment type="caution">
    <text evidence="4">The sequence shown here is derived from an EMBL/GenBank/DDBJ whole genome shotgun (WGS) entry which is preliminary data.</text>
</comment>
<name>A0AA35RPJ1_GEOBA</name>
<dbReference type="SUPFAM" id="SSF54791">
    <property type="entry name" value="Eukaryotic type KH-domain (KH-domain type I)"/>
    <property type="match status" value="1"/>
</dbReference>
<dbReference type="InterPro" id="IPR040472">
    <property type="entry name" value="FMRP_KH0"/>
</dbReference>